<keyword evidence="1" id="KW-0808">Transferase</keyword>
<accession>A0A1X2Z2R2</accession>
<gene>
    <name evidence="1" type="ORF">B0487_1586</name>
</gene>
<reference evidence="1 2" key="1">
    <citation type="journal article" date="2016" name="Sci. Rep.">
        <title>Evaluation of genetic diversity among strains of the human gut commensal Bifidobacterium adolescentis.</title>
        <authorList>
            <person name="Duranti S."/>
            <person name="Milani C."/>
            <person name="Lugli G.A."/>
            <person name="Mancabelli L."/>
            <person name="Turroni F."/>
            <person name="Ferrario C."/>
            <person name="Mangifesta M."/>
            <person name="Viappiani A."/>
            <person name="Sanchez B."/>
            <person name="Margolles A."/>
            <person name="van Sinderen D."/>
            <person name="Ventura M."/>
        </authorList>
    </citation>
    <scope>NUCLEOTIDE SEQUENCE [LARGE SCALE GENOMIC DNA]</scope>
    <source>
        <strain evidence="1 2">487B</strain>
    </source>
</reference>
<protein>
    <submittedName>
        <fullName evidence="1">Nucleotidyltransferase</fullName>
    </submittedName>
</protein>
<evidence type="ECO:0000313" key="2">
    <source>
        <dbReference type="Proteomes" id="UP000193377"/>
    </source>
</evidence>
<dbReference type="AlphaFoldDB" id="A0A1X2Z2R2"/>
<comment type="caution">
    <text evidence="1">The sequence shown here is derived from an EMBL/GenBank/DDBJ whole genome shotgun (WGS) entry which is preliminary data.</text>
</comment>
<dbReference type="RefSeq" id="WP_085393278.1">
    <property type="nucleotide sequence ID" value="NZ_LNKD01000001.1"/>
</dbReference>
<evidence type="ECO:0000313" key="1">
    <source>
        <dbReference type="EMBL" id="OSG88667.1"/>
    </source>
</evidence>
<proteinExistence type="predicted"/>
<dbReference type="GO" id="GO:0016740">
    <property type="term" value="F:transferase activity"/>
    <property type="evidence" value="ECO:0007669"/>
    <property type="project" value="UniProtKB-KW"/>
</dbReference>
<dbReference type="Proteomes" id="UP000193377">
    <property type="component" value="Unassembled WGS sequence"/>
</dbReference>
<dbReference type="PANTHER" id="PTHR34817">
    <property type="entry name" value="NUCLEOTIDYLTRANSFERASE"/>
    <property type="match status" value="1"/>
</dbReference>
<name>A0A1X2Z2R2_BIFAD</name>
<dbReference type="Pfam" id="PF10127">
    <property type="entry name" value="RlaP"/>
    <property type="match status" value="1"/>
</dbReference>
<dbReference type="InterPro" id="IPR018775">
    <property type="entry name" value="RlaP"/>
</dbReference>
<dbReference type="EMBL" id="LNKD01000001">
    <property type="protein sequence ID" value="OSG88667.1"/>
    <property type="molecule type" value="Genomic_DNA"/>
</dbReference>
<sequence length="252" mass="28622">MLKLTQAQLEYLSTLKELPEAEHPEDKCALIWVGGSHAYGIADEHSDVDVRAATMPTMRQILSLNDYGEKHMPDSDMVVRSYLKVARMLRDANPNMVELANLPIDCILHCDDYGFRLLQLAQKLAVNTKCKSTFSGYAYQQTMLAERREHEGDTSKAYKAMAHALRVYRMGAVLLKSGEVQVSRAGIDQEELLAIRHGDFDPEQYDLKLLHAKSRFEEAAEHTRLPQPVSDTELQDMVLPIVHEYAKCLFKE</sequence>
<organism evidence="1 2">
    <name type="scientific">Bifidobacterium adolescentis</name>
    <dbReference type="NCBI Taxonomy" id="1680"/>
    <lineage>
        <taxon>Bacteria</taxon>
        <taxon>Bacillati</taxon>
        <taxon>Actinomycetota</taxon>
        <taxon>Actinomycetes</taxon>
        <taxon>Bifidobacteriales</taxon>
        <taxon>Bifidobacteriaceae</taxon>
        <taxon>Bifidobacterium</taxon>
    </lineage>
</organism>
<dbReference type="PANTHER" id="PTHR34817:SF1">
    <property type="entry name" value="NUCLEOTIDYLTRANSFERASE"/>
    <property type="match status" value="1"/>
</dbReference>